<evidence type="ECO:0000313" key="3">
    <source>
        <dbReference type="Proteomes" id="UP001154420"/>
    </source>
</evidence>
<name>A0A9X5GUH0_9FIRM</name>
<accession>A0A9X5GUH0</accession>
<dbReference type="EMBL" id="QZDT01000029">
    <property type="protein sequence ID" value="NBJ94062.1"/>
    <property type="molecule type" value="Genomic_DNA"/>
</dbReference>
<dbReference type="AlphaFoldDB" id="A0A9X5GUH0"/>
<protein>
    <submittedName>
        <fullName evidence="2">Transcriptional regulator</fullName>
    </submittedName>
</protein>
<reference evidence="2" key="1">
    <citation type="submission" date="2018-09" db="EMBL/GenBank/DDBJ databases">
        <title>Murine metabolic-syndrome-specific gut microbial biobank.</title>
        <authorList>
            <person name="Liu C."/>
        </authorList>
    </citation>
    <scope>NUCLEOTIDE SEQUENCE</scope>
    <source>
        <strain evidence="2">D42-62</strain>
    </source>
</reference>
<feature type="domain" description="Putative zinc ribbon" evidence="1">
    <location>
        <begin position="8"/>
        <end position="89"/>
    </location>
</feature>
<dbReference type="InterPro" id="IPR025868">
    <property type="entry name" value="Zn_ribbon_dom_put"/>
</dbReference>
<comment type="caution">
    <text evidence="2">The sequence shown here is derived from an EMBL/GenBank/DDBJ whole genome shotgun (WGS) entry which is preliminary data.</text>
</comment>
<keyword evidence="3" id="KW-1185">Reference proteome</keyword>
<evidence type="ECO:0000313" key="2">
    <source>
        <dbReference type="EMBL" id="NBJ94062.1"/>
    </source>
</evidence>
<proteinExistence type="predicted"/>
<dbReference type="OrthoDB" id="9801008at2"/>
<evidence type="ECO:0000259" key="1">
    <source>
        <dbReference type="Pfam" id="PF12674"/>
    </source>
</evidence>
<dbReference type="Pfam" id="PF12674">
    <property type="entry name" value="Zn_ribbon_2"/>
    <property type="match status" value="1"/>
</dbReference>
<organism evidence="2 3">
    <name type="scientific">Parablautia muri</name>
    <dbReference type="NCBI Taxonomy" id="2320879"/>
    <lineage>
        <taxon>Bacteria</taxon>
        <taxon>Bacillati</taxon>
        <taxon>Bacillota</taxon>
        <taxon>Clostridia</taxon>
        <taxon>Lachnospirales</taxon>
        <taxon>Lachnospiraceae</taxon>
        <taxon>Parablautia</taxon>
    </lineage>
</organism>
<sequence>MSEMNQKFCQCCGMPMGDTDELYGTNADGSKNQEYCNYCFENGKFTFNGTMEEMIEICVPHMTAAHPDMSKEEARKAMLEWFPTLKRWKN</sequence>
<dbReference type="Proteomes" id="UP001154420">
    <property type="component" value="Unassembled WGS sequence"/>
</dbReference>
<gene>
    <name evidence="2" type="ORF">D5281_16075</name>
</gene>